<name>A0A4P8PNC5_9ADEN</name>
<dbReference type="Pfam" id="PF03728">
    <property type="entry name" value="Viral_DNA_Zn_bi"/>
    <property type="match status" value="1"/>
</dbReference>
<feature type="domain" description="Adenovirus DNA-binding zinc-binding" evidence="1">
    <location>
        <begin position="181"/>
        <end position="272"/>
    </location>
</feature>
<dbReference type="Proteomes" id="UP000318653">
    <property type="component" value="Segment"/>
</dbReference>
<dbReference type="InterPro" id="IPR036368">
    <property type="entry name" value="ADBP_zn-bd_sf"/>
</dbReference>
<dbReference type="SUPFAM" id="SSF57917">
    <property type="entry name" value="Zn-binding domains of ADDBP"/>
    <property type="match status" value="2"/>
</dbReference>
<dbReference type="GO" id="GO:0008270">
    <property type="term" value="F:zinc ion binding"/>
    <property type="evidence" value="ECO:0007669"/>
    <property type="project" value="InterPro"/>
</dbReference>
<evidence type="ECO:0000313" key="3">
    <source>
        <dbReference type="Proteomes" id="UP000318653"/>
    </source>
</evidence>
<organism evidence="2">
    <name type="scientific">White sturgeon adenovirus 1</name>
    <dbReference type="NCBI Taxonomy" id="2580388"/>
    <lineage>
        <taxon>Viruses</taxon>
        <taxon>Varidnaviria</taxon>
        <taxon>Bamfordvirae</taxon>
        <taxon>Preplasmiviricota</taxon>
        <taxon>Polisuviricotina</taxon>
        <taxon>Pharingeaviricetes</taxon>
        <taxon>Rowavirales</taxon>
        <taxon>Adenoviridae</taxon>
        <taxon>Ichtadenovirus</taxon>
        <taxon>Ichtadenovirus acipenseris</taxon>
        <taxon>Sturgeon ichtadenovirus A</taxon>
    </lineage>
</organism>
<accession>A0A4P8PNC5</accession>
<protein>
    <submittedName>
        <fullName evidence="2">DBP</fullName>
    </submittedName>
</protein>
<reference evidence="2" key="1">
    <citation type="journal article" date="2019" name="Infect. Genet. Evol.">
        <title>Unconventional gene arrangement and content revealed by full genome analysis of the white sturgeon adenovirus, the single member of the genus Ichtadenovirus.</title>
        <authorList>
            <person name="Doszpoly A."/>
            <person name="Harrach B."/>
            <person name="LaPatra S."/>
            <person name="Benko M."/>
        </authorList>
    </citation>
    <scope>NUCLEOTIDE SEQUENCE</scope>
    <source>
        <strain evidence="2">WSAdV1/1996</strain>
    </source>
</reference>
<evidence type="ECO:0000259" key="1">
    <source>
        <dbReference type="Pfam" id="PF03728"/>
    </source>
</evidence>
<sequence>MDTFKPEHLPPTKKLGSFYHIMARFAFEMFRAKHPTEVLERDLGIMLWRHGWVPTKFLSDNVTPTCYHGSAMKALSDNQYRLGPETERGREAMKEGHLVEQAKNGNKWVVVTNKNKFGCFHDKDHKNSRYPHTGESCGCITNNITELELAFLNFKKTMLLKFPNVAEEAKLRLQNHMFILTKCMCNYMAAKPSAGRQLGKLGYCQIPGASLCSMEDATTELSAMMIKYPFELTMSCCNPAFGFAKKSHPYNNCDLYIGQLAIKAALDHAREMMRLIGPDYAKFSLAEFRYTPKNHNFKPEIMDVDVVVCEEVDAEVF</sequence>
<keyword evidence="3" id="KW-1185">Reference proteome</keyword>
<proteinExistence type="predicted"/>
<dbReference type="InterPro" id="IPR036367">
    <property type="entry name" value="Ad_DBP_C_sf"/>
</dbReference>
<evidence type="ECO:0000313" key="2">
    <source>
        <dbReference type="EMBL" id="QCQ84160.1"/>
    </source>
</evidence>
<dbReference type="RefSeq" id="YP_010790532.1">
    <property type="nucleotide sequence ID" value="NC_075448.1"/>
</dbReference>
<dbReference type="GeneID" id="80527937"/>
<dbReference type="Gene3D" id="3.90.148.10">
    <property type="entry name" value="Adenovirus DNA-binding, C-terminal domain superfamily/Adenovirus DNA-binding, zinc binding domain"/>
    <property type="match status" value="1"/>
</dbReference>
<dbReference type="GO" id="GO:0006260">
    <property type="term" value="P:DNA replication"/>
    <property type="evidence" value="ECO:0007669"/>
    <property type="project" value="InterPro"/>
</dbReference>
<dbReference type="EMBL" id="MK101347">
    <property type="protein sequence ID" value="QCQ84160.1"/>
    <property type="molecule type" value="Genomic_DNA"/>
</dbReference>
<dbReference type="GO" id="GO:0003677">
    <property type="term" value="F:DNA binding"/>
    <property type="evidence" value="ECO:0007669"/>
    <property type="project" value="InterPro"/>
</dbReference>
<dbReference type="KEGG" id="vg:80527937"/>
<dbReference type="InterPro" id="IPR005376">
    <property type="entry name" value="Adenovirus_DNA-bd_zn-bd"/>
</dbReference>